<evidence type="ECO:0000259" key="1">
    <source>
        <dbReference type="Pfam" id="PF10005"/>
    </source>
</evidence>
<dbReference type="Gene3D" id="3.40.390.70">
    <property type="match status" value="1"/>
</dbReference>
<dbReference type="AlphaFoldDB" id="A0A363UQ98"/>
<feature type="domain" description="Zinc-ribbon" evidence="1">
    <location>
        <begin position="4"/>
        <end position="92"/>
    </location>
</feature>
<reference evidence="2 3" key="1">
    <citation type="submission" date="2018-05" db="EMBL/GenBank/DDBJ databases">
        <title>Abyssibacter profundi OUC007T gen. nov., sp. nov, a marine bacterium isolated from seawater of the Mariana Trench.</title>
        <authorList>
            <person name="Zhou S."/>
        </authorList>
    </citation>
    <scope>NUCLEOTIDE SEQUENCE [LARGE SCALE GENOMIC DNA]</scope>
    <source>
        <strain evidence="2 3">OUC007</strain>
    </source>
</reference>
<dbReference type="OrthoDB" id="256753at2"/>
<dbReference type="PIRSF" id="PIRSF012641">
    <property type="entry name" value="UCP012641"/>
    <property type="match status" value="1"/>
</dbReference>
<dbReference type="EMBL" id="QEQK01000001">
    <property type="protein sequence ID" value="PWN57624.1"/>
    <property type="molecule type" value="Genomic_DNA"/>
</dbReference>
<keyword evidence="3" id="KW-1185">Reference proteome</keyword>
<comment type="caution">
    <text evidence="2">The sequence shown here is derived from an EMBL/GenBank/DDBJ whole genome shotgun (WGS) entry which is preliminary data.</text>
</comment>
<dbReference type="Pfam" id="PF10005">
    <property type="entry name" value="Zn_ribbon_DZR_6"/>
    <property type="match status" value="1"/>
</dbReference>
<accession>A0A363UQ98</accession>
<dbReference type="InterPro" id="IPR011201">
    <property type="entry name" value="Zinc-ribbon_6_bact"/>
</dbReference>
<gene>
    <name evidence="2" type="ORF">DEH80_00330</name>
</gene>
<dbReference type="RefSeq" id="WP_109718480.1">
    <property type="nucleotide sequence ID" value="NZ_QEQK01000001.1"/>
</dbReference>
<organism evidence="2 3">
    <name type="scientific">Abyssibacter profundi</name>
    <dbReference type="NCBI Taxonomy" id="2182787"/>
    <lineage>
        <taxon>Bacteria</taxon>
        <taxon>Pseudomonadati</taxon>
        <taxon>Pseudomonadota</taxon>
        <taxon>Gammaproteobacteria</taxon>
        <taxon>Chromatiales</taxon>
        <taxon>Oceanococcaceae</taxon>
        <taxon>Abyssibacter</taxon>
    </lineage>
</organism>
<dbReference type="InterPro" id="IPR031321">
    <property type="entry name" value="UCP012641"/>
</dbReference>
<evidence type="ECO:0000313" key="3">
    <source>
        <dbReference type="Proteomes" id="UP000251800"/>
    </source>
</evidence>
<protein>
    <recommendedName>
        <fullName evidence="1">Zinc-ribbon domain-containing protein</fullName>
    </recommendedName>
</protein>
<proteinExistence type="predicted"/>
<name>A0A363UQ98_9GAMM</name>
<dbReference type="Pfam" id="PF15887">
    <property type="entry name" value="Peptidase_Mx"/>
    <property type="match status" value="1"/>
</dbReference>
<evidence type="ECO:0000313" key="2">
    <source>
        <dbReference type="EMBL" id="PWN57624.1"/>
    </source>
</evidence>
<dbReference type="Proteomes" id="UP000251800">
    <property type="component" value="Unassembled WGS sequence"/>
</dbReference>
<sequence>MQTFHCVCGNTIFFKNTRCESCQRRLAFLPDQRRMSAVESVGGGRWKSPDGALYRRCRNYRRHDICNWMVPAAESDPYCLSCRLTEQAPDLNDPRQSLYVYRLESAKRHLLYTILQLGLPVRTKADDPDWGLAFRFETDRDPDTEFVHPVEDAETVWTGHANGTITINLAEADHVARERMRVQMKERYRTLLGHFRHEVGHYYWALLVDGTDLHASYRELFGDERQDYGKTLARYYKRGAPRDWNNRFISPYASSHPWEDWAETFAHYLHMIDTLGTANDFGFVVQGRQIPPAPYPDTVLAEVPFDEILDLFIHLSIGLNAISRSMGVADLYPFVLCQPAKDKLRFVHEVIHARSSHRGVDQMSLFDARNALDKAVAEA</sequence>